<keyword evidence="4 8" id="KW-0812">Transmembrane</keyword>
<name>A0A9D4YUN2_CHLVU</name>
<evidence type="ECO:0000256" key="2">
    <source>
        <dbReference type="ARBA" id="ARBA00010666"/>
    </source>
</evidence>
<feature type="transmembrane region" description="Helical" evidence="8">
    <location>
        <begin position="162"/>
        <end position="179"/>
    </location>
</feature>
<evidence type="ECO:0000256" key="3">
    <source>
        <dbReference type="ARBA" id="ARBA00022679"/>
    </source>
</evidence>
<reference evidence="10" key="1">
    <citation type="journal article" date="2019" name="Plant J.">
        <title>Chlorella vulgaris genome assembly and annotation reveals the molecular basis for metabolic acclimation to high light conditions.</title>
        <authorList>
            <person name="Cecchin M."/>
            <person name="Marcolungo L."/>
            <person name="Rossato M."/>
            <person name="Girolomoni L."/>
            <person name="Cosentino E."/>
            <person name="Cuine S."/>
            <person name="Li-Beisson Y."/>
            <person name="Delledonne M."/>
            <person name="Ballottari M."/>
        </authorList>
    </citation>
    <scope>NUCLEOTIDE SEQUENCE</scope>
    <source>
        <strain evidence="10">211/11P</strain>
    </source>
</reference>
<dbReference type="GO" id="GO:0010411">
    <property type="term" value="P:xyloglucan metabolic process"/>
    <property type="evidence" value="ECO:0007669"/>
    <property type="project" value="TreeGrafter"/>
</dbReference>
<sequence>MADVTTTDEFTAGPLTAGQVACLGAYITAIVLWTVAEYLNYNRSHAKKHQTHAHTEAAELEGKALLELNGGAAHVDVEASSVDAAAVQPSTPTPGIDAAGKANYAWTSSAFYRCLTLEEDALLASREALRSAVEFGTILVWFYVADRTQLIAPGTKTYTRDVLLFIFLVLTAVAGGYSLKQHRPLVLHRTQTEEWKGWMQVLFLLYHYYNAKEIYNAIRVFIAAYVWMTGFGNFSYYYRTADFGVGRFFQMMWRLNFLVLFCCLVLNNSYMLYYICPMHTLFTIMVYGALAIGSRYNKSDTAIWLKIAACFATVFVFWELKFVFYTIWRPFMFLVGYTDPRRPGGDRMYEWFFRSSLDRYIWIYGMMCAFMHPKIEKFLQAVDTMEVKRRRVTRAVLIGLFCSIGYAWYHFVYCLPKVEYNKVHPYTSWIPITVFFMLRNLTPQMRTFSMGLYGWLGCITLETYIGQFHTWLLSKRPDGQPIYLLTLLPGYPLLNFAVVTALYVALSHRLFLTTGTLKDAVVPHDDNRLLLRNGLMMVAVAGAAACFGFLMVEARTMLGVV</sequence>
<evidence type="ECO:0000259" key="9">
    <source>
        <dbReference type="Pfam" id="PF07779"/>
    </source>
</evidence>
<dbReference type="EMBL" id="SIDB01000010">
    <property type="protein sequence ID" value="KAI3426965.1"/>
    <property type="molecule type" value="Genomic_DNA"/>
</dbReference>
<dbReference type="GO" id="GO:0009834">
    <property type="term" value="P:plant-type secondary cell wall biogenesis"/>
    <property type="evidence" value="ECO:0007669"/>
    <property type="project" value="TreeGrafter"/>
</dbReference>
<evidence type="ECO:0000313" key="10">
    <source>
        <dbReference type="EMBL" id="KAI3426965.1"/>
    </source>
</evidence>
<dbReference type="InterPro" id="IPR012419">
    <property type="entry name" value="Cas1_AcylTrans_dom"/>
</dbReference>
<feature type="domain" description="Cas1p 10 TM acyl transferase" evidence="9">
    <location>
        <begin position="126"/>
        <end position="530"/>
    </location>
</feature>
<feature type="transmembrane region" description="Helical" evidence="8">
    <location>
        <begin position="453"/>
        <end position="473"/>
    </location>
</feature>
<evidence type="ECO:0000313" key="11">
    <source>
        <dbReference type="Proteomes" id="UP001055712"/>
    </source>
</evidence>
<keyword evidence="7" id="KW-0325">Glycoprotein</keyword>
<dbReference type="OrthoDB" id="1932925at2759"/>
<comment type="subcellular location">
    <subcellularLocation>
        <location evidence="1">Membrane</location>
        <topology evidence="1">Multi-pass membrane protein</topology>
    </subcellularLocation>
</comment>
<proteinExistence type="inferred from homology"/>
<feature type="transmembrane region" description="Helical" evidence="8">
    <location>
        <begin position="272"/>
        <end position="292"/>
    </location>
</feature>
<evidence type="ECO:0000256" key="7">
    <source>
        <dbReference type="ARBA" id="ARBA00023180"/>
    </source>
</evidence>
<evidence type="ECO:0000256" key="4">
    <source>
        <dbReference type="ARBA" id="ARBA00022692"/>
    </source>
</evidence>
<gene>
    <name evidence="10" type="ORF">D9Q98_006909</name>
</gene>
<feature type="transmembrane region" description="Helical" evidence="8">
    <location>
        <begin position="533"/>
        <end position="552"/>
    </location>
</feature>
<keyword evidence="5 8" id="KW-1133">Transmembrane helix</keyword>
<dbReference type="PANTHER" id="PTHR13533:SF1">
    <property type="entry name" value="N-ACETYLNEURAMINATE 9-O-ACETYLTRANSFERASE"/>
    <property type="match status" value="1"/>
</dbReference>
<dbReference type="Pfam" id="PF07779">
    <property type="entry name" value="Cas1_AcylT"/>
    <property type="match status" value="1"/>
</dbReference>
<dbReference type="PANTHER" id="PTHR13533">
    <property type="entry name" value="N-ACETYLNEURAMINATE 9-O-ACETYLTRANSFERASE"/>
    <property type="match status" value="1"/>
</dbReference>
<evidence type="ECO:0000256" key="5">
    <source>
        <dbReference type="ARBA" id="ARBA00022989"/>
    </source>
</evidence>
<feature type="transmembrane region" description="Helical" evidence="8">
    <location>
        <begin position="423"/>
        <end position="441"/>
    </location>
</feature>
<comment type="similarity">
    <text evidence="2">Belongs to the PC-esterase family. CASD1 subfamily.</text>
</comment>
<dbReference type="GO" id="GO:0005794">
    <property type="term" value="C:Golgi apparatus"/>
    <property type="evidence" value="ECO:0007669"/>
    <property type="project" value="TreeGrafter"/>
</dbReference>
<feature type="transmembrane region" description="Helical" evidence="8">
    <location>
        <begin position="392"/>
        <end position="411"/>
    </location>
</feature>
<evidence type="ECO:0000256" key="6">
    <source>
        <dbReference type="ARBA" id="ARBA00023136"/>
    </source>
</evidence>
<protein>
    <recommendedName>
        <fullName evidence="9">Cas1p 10 TM acyl transferase domain-containing protein</fullName>
    </recommendedName>
</protein>
<keyword evidence="11" id="KW-1185">Reference proteome</keyword>
<feature type="transmembrane region" description="Helical" evidence="8">
    <location>
        <begin position="493"/>
        <end position="512"/>
    </location>
</feature>
<dbReference type="Proteomes" id="UP001055712">
    <property type="component" value="Unassembled WGS sequence"/>
</dbReference>
<feature type="transmembrane region" description="Helical" evidence="8">
    <location>
        <begin position="214"/>
        <end position="236"/>
    </location>
</feature>
<keyword evidence="6 8" id="KW-0472">Membrane</keyword>
<dbReference type="AlphaFoldDB" id="A0A9D4YUN2"/>
<dbReference type="GO" id="GO:0016407">
    <property type="term" value="F:acetyltransferase activity"/>
    <property type="evidence" value="ECO:0007669"/>
    <property type="project" value="TreeGrafter"/>
</dbReference>
<organism evidence="10 11">
    <name type="scientific">Chlorella vulgaris</name>
    <name type="common">Green alga</name>
    <dbReference type="NCBI Taxonomy" id="3077"/>
    <lineage>
        <taxon>Eukaryota</taxon>
        <taxon>Viridiplantae</taxon>
        <taxon>Chlorophyta</taxon>
        <taxon>core chlorophytes</taxon>
        <taxon>Trebouxiophyceae</taxon>
        <taxon>Chlorellales</taxon>
        <taxon>Chlorellaceae</taxon>
        <taxon>Chlorella clade</taxon>
        <taxon>Chlorella</taxon>
    </lineage>
</organism>
<reference evidence="10" key="2">
    <citation type="submission" date="2020-11" db="EMBL/GenBank/DDBJ databases">
        <authorList>
            <person name="Cecchin M."/>
            <person name="Marcolungo L."/>
            <person name="Rossato M."/>
            <person name="Girolomoni L."/>
            <person name="Cosentino E."/>
            <person name="Cuine S."/>
            <person name="Li-Beisson Y."/>
            <person name="Delledonne M."/>
            <person name="Ballottari M."/>
        </authorList>
    </citation>
    <scope>NUCLEOTIDE SEQUENCE</scope>
    <source>
        <strain evidence="10">211/11P</strain>
        <tissue evidence="10">Whole cell</tissue>
    </source>
</reference>
<dbReference type="GO" id="GO:0016020">
    <property type="term" value="C:membrane"/>
    <property type="evidence" value="ECO:0007669"/>
    <property type="project" value="UniProtKB-SubCell"/>
</dbReference>
<dbReference type="GO" id="GO:0045492">
    <property type="term" value="P:xylan biosynthetic process"/>
    <property type="evidence" value="ECO:0007669"/>
    <property type="project" value="TreeGrafter"/>
</dbReference>
<keyword evidence="3" id="KW-0808">Transferase</keyword>
<comment type="caution">
    <text evidence="10">The sequence shown here is derived from an EMBL/GenBank/DDBJ whole genome shotgun (WGS) entry which is preliminary data.</text>
</comment>
<evidence type="ECO:0000256" key="8">
    <source>
        <dbReference type="SAM" id="Phobius"/>
    </source>
</evidence>
<accession>A0A9D4YUN2</accession>
<evidence type="ECO:0000256" key="1">
    <source>
        <dbReference type="ARBA" id="ARBA00004141"/>
    </source>
</evidence>
<feature type="transmembrane region" description="Helical" evidence="8">
    <location>
        <begin position="17"/>
        <end position="39"/>
    </location>
</feature>
<feature type="transmembrane region" description="Helical" evidence="8">
    <location>
        <begin position="304"/>
        <end position="328"/>
    </location>
</feature>